<dbReference type="EMBL" id="LN681231">
    <property type="protein sequence ID" value="CEK27824.1"/>
    <property type="molecule type" value="Genomic_DNA"/>
</dbReference>
<dbReference type="PANTHER" id="PTHR43877">
    <property type="entry name" value="AMINOALKYLPHOSPHONATE N-ACETYLTRANSFERASE-RELATED-RELATED"/>
    <property type="match status" value="1"/>
</dbReference>
<organism evidence="4">
    <name type="scientific">Yersinia ruckeri</name>
    <dbReference type="NCBI Taxonomy" id="29486"/>
    <lineage>
        <taxon>Bacteria</taxon>
        <taxon>Pseudomonadati</taxon>
        <taxon>Pseudomonadota</taxon>
        <taxon>Gammaproteobacteria</taxon>
        <taxon>Enterobacterales</taxon>
        <taxon>Yersiniaceae</taxon>
        <taxon>Yersinia</taxon>
    </lineage>
</organism>
<dbReference type="AlphaFoldDB" id="A0A0A8VIP1"/>
<gene>
    <name evidence="4" type="ORF">CSF007_10370</name>
</gene>
<dbReference type="InterPro" id="IPR000182">
    <property type="entry name" value="GNAT_dom"/>
</dbReference>
<keyword evidence="2 4" id="KW-0012">Acyltransferase</keyword>
<reference evidence="4" key="1">
    <citation type="journal article" date="2015" name="Genome Announc.">
        <title>Complete Genome Sequence of Yersinia ruckeri Strain CSF007-82, Etiologic Agent of Red Mouth Disease in Salmonid Fish.</title>
        <authorList>
            <person name="Nelson M.C."/>
            <person name="LaPatra S.E."/>
            <person name="Welch T.J."/>
            <person name="Graf J."/>
        </authorList>
    </citation>
    <scope>NUCLEOTIDE SEQUENCE</scope>
    <source>
        <strain evidence="4">CSF007-82</strain>
    </source>
</reference>
<evidence type="ECO:0000259" key="3">
    <source>
        <dbReference type="PROSITE" id="PS51186"/>
    </source>
</evidence>
<evidence type="ECO:0000313" key="4">
    <source>
        <dbReference type="EMBL" id="CEK27824.1"/>
    </source>
</evidence>
<feature type="domain" description="N-acetyltransferase" evidence="3">
    <location>
        <begin position="49"/>
        <end position="197"/>
    </location>
</feature>
<evidence type="ECO:0000256" key="2">
    <source>
        <dbReference type="ARBA" id="ARBA00023315"/>
    </source>
</evidence>
<dbReference type="InterPro" id="IPR016181">
    <property type="entry name" value="Acyl_CoA_acyltransferase"/>
</dbReference>
<dbReference type="EC" id="2.3.1.-" evidence="4"/>
<dbReference type="PROSITE" id="PS51186">
    <property type="entry name" value="GNAT"/>
    <property type="match status" value="1"/>
</dbReference>
<dbReference type="GO" id="GO:0016747">
    <property type="term" value="F:acyltransferase activity, transferring groups other than amino-acyl groups"/>
    <property type="evidence" value="ECO:0007669"/>
    <property type="project" value="InterPro"/>
</dbReference>
<sequence>MNISATLIILLPVCRECYRENLKHYLIVGQARQYIINVIGCGKIKRGVMQVRKARVEEAEALWALRNDALRTGCQGVYDAETLAAWTPDNMPSGFLPMIQIHPFFVVDDEWGTFPVGSGFLDLTNHRVEAVFTLSSYQRKGVASLIMNAIKHEAIARGIRTLKLSSTPNAVAFYQHHDFTLLRQSRYFSPLAQKHLDCFLMQWCVAESDIE</sequence>
<dbReference type="Gene3D" id="3.40.630.30">
    <property type="match status" value="1"/>
</dbReference>
<proteinExistence type="predicted"/>
<protein>
    <submittedName>
        <fullName evidence="4">Acetyltransferase</fullName>
        <ecNumber evidence="4">2.3.1.-</ecNumber>
    </submittedName>
</protein>
<dbReference type="CDD" id="cd04301">
    <property type="entry name" value="NAT_SF"/>
    <property type="match status" value="1"/>
</dbReference>
<name>A0A0A8VIP1_YERRU</name>
<accession>A0A0A8VIP1</accession>
<dbReference type="Pfam" id="PF13673">
    <property type="entry name" value="Acetyltransf_10"/>
    <property type="match status" value="1"/>
</dbReference>
<keyword evidence="1 4" id="KW-0808">Transferase</keyword>
<evidence type="ECO:0000256" key="1">
    <source>
        <dbReference type="ARBA" id="ARBA00022679"/>
    </source>
</evidence>
<dbReference type="SUPFAM" id="SSF55729">
    <property type="entry name" value="Acyl-CoA N-acyltransferases (Nat)"/>
    <property type="match status" value="1"/>
</dbReference>
<dbReference type="InterPro" id="IPR050832">
    <property type="entry name" value="Bact_Acetyltransf"/>
</dbReference>
<dbReference type="RefSeq" id="WP_004721393.1">
    <property type="nucleotide sequence ID" value="NZ_CP011078.1"/>
</dbReference>
<dbReference type="GeneID" id="66879747"/>